<dbReference type="InterPro" id="IPR016186">
    <property type="entry name" value="C-type_lectin-like/link_sf"/>
</dbReference>
<dbReference type="EMBL" id="JAWDGP010000769">
    <property type="protein sequence ID" value="KAK3797366.1"/>
    <property type="molecule type" value="Genomic_DNA"/>
</dbReference>
<keyword evidence="1" id="KW-1015">Disulfide bond</keyword>
<evidence type="ECO:0000256" key="3">
    <source>
        <dbReference type="SAM" id="MobiDB-lite"/>
    </source>
</evidence>
<keyword evidence="4" id="KW-0472">Membrane</keyword>
<keyword evidence="4" id="KW-1133">Transmembrane helix</keyword>
<organism evidence="8 9">
    <name type="scientific">Elysia crispata</name>
    <name type="common">lettuce slug</name>
    <dbReference type="NCBI Taxonomy" id="231223"/>
    <lineage>
        <taxon>Eukaryota</taxon>
        <taxon>Metazoa</taxon>
        <taxon>Spiralia</taxon>
        <taxon>Lophotrochozoa</taxon>
        <taxon>Mollusca</taxon>
        <taxon>Gastropoda</taxon>
        <taxon>Heterobranchia</taxon>
        <taxon>Euthyneura</taxon>
        <taxon>Panpulmonata</taxon>
        <taxon>Sacoglossa</taxon>
        <taxon>Placobranchoidea</taxon>
        <taxon>Plakobranchidae</taxon>
        <taxon>Elysia</taxon>
    </lineage>
</organism>
<feature type="domain" description="C-type lectin" evidence="6">
    <location>
        <begin position="1429"/>
        <end position="1543"/>
    </location>
</feature>
<dbReference type="SMART" id="SM00254">
    <property type="entry name" value="ShKT"/>
    <property type="match status" value="2"/>
</dbReference>
<dbReference type="CDD" id="cd00037">
    <property type="entry name" value="CLECT"/>
    <property type="match status" value="10"/>
</dbReference>
<evidence type="ECO:0000259" key="7">
    <source>
        <dbReference type="PROSITE" id="PS51670"/>
    </source>
</evidence>
<feature type="chain" id="PRO_5042005462" description="Macrophage mannose receptor 1-like" evidence="5">
    <location>
        <begin position="30"/>
        <end position="1882"/>
    </location>
</feature>
<dbReference type="InterPro" id="IPR003582">
    <property type="entry name" value="ShKT_dom"/>
</dbReference>
<dbReference type="SUPFAM" id="SSF56436">
    <property type="entry name" value="C-type lectin-like"/>
    <property type="match status" value="11"/>
</dbReference>
<feature type="domain" description="C-type lectin" evidence="6">
    <location>
        <begin position="462"/>
        <end position="580"/>
    </location>
</feature>
<evidence type="ECO:0000259" key="6">
    <source>
        <dbReference type="PROSITE" id="PS50041"/>
    </source>
</evidence>
<feature type="domain" description="C-type lectin" evidence="6">
    <location>
        <begin position="1127"/>
        <end position="1243"/>
    </location>
</feature>
<dbReference type="InterPro" id="IPR018378">
    <property type="entry name" value="C-type_lectin_CS"/>
</dbReference>
<proteinExistence type="predicted"/>
<feature type="signal peptide" evidence="5">
    <location>
        <begin position="1"/>
        <end position="29"/>
    </location>
</feature>
<feature type="domain" description="C-type lectin" evidence="6">
    <location>
        <begin position="974"/>
        <end position="1095"/>
    </location>
</feature>
<evidence type="ECO:0000256" key="2">
    <source>
        <dbReference type="PROSITE-ProRule" id="PRU01005"/>
    </source>
</evidence>
<evidence type="ECO:0000256" key="1">
    <source>
        <dbReference type="ARBA" id="ARBA00023157"/>
    </source>
</evidence>
<dbReference type="SMART" id="SM00034">
    <property type="entry name" value="CLECT"/>
    <property type="match status" value="11"/>
</dbReference>
<sequence>MAGKNAHPWAGTNLLTLLALLAVGDRAYSNCPSGWRESYASHTTECLLQIDYVDFDTAVQSCKDKGGYLATKLDDDTIEEELTYFMEDTWVGLEDKGTGDGIKSLDGSDLPSDTYWEDEKKPAPSSNRQCVAFDPYDYIFRNKDCKEKHSALCERKPAKCPDDWYPLAGDCIKLFTEKKSWQAANDACTNIGAKPLKIPTEDHAIALSDYLYTDPISDSDFWTGAKHIASQHKQWFDGSSVEQFMNLPLMEVDSTDTKSHCAYIRSGPQPLLNFTEDCDVHRSFACFLQGDSASPKPMPSVNPNICSGGFSIVGNTCYWKSDWDSTWPEAKDHCEQLDAKLFSSYYNYGYDLYEIIHHDIFWIGMSRTSDNVTFQWIDGKVYNGPVSENPSQFSSMNSNYKKGNCVFVSESDSLDLYAADCDQYVRFICQKDQDLNAAPPKATDAPVISQGDCGNGWEEREGTNTCYSFIDNESHTRLEGEDECSAIGGHLASISDMDEEIYLQGRLVYMKNSEFWIGAERRIRSVLEGWRWADDSPFGYINWEAGEPRDGNLQTYAILHKSTMKWTSALQTEYAAVICEKQLHPVDYHDYSTPKPQDGKYYECDEGWYGFENSCYLWSREKKTWEEAQTECQLNGADLASVRNEEENNWIWSYLQNSCEENDPKCKDFDDNSPCTSPDDLLLYSNLCPKSCGVCDGSCHNTWTDTDDCEFWAGIGECKINPNFMWQQCRLSCGCDQELTNGYWIGLNSERIWNTYEWSDDSKLTFTNWNQFEPTNFEGGVENCVLIYTEKGHWADEACSQKTSGFVCKKPKTFHDDQIQDPGSTGCPAGSAGHLDKCYSISQEKKSWPDAKRACENNNKQLAVILDASTDAFIESEIAMHFGALKAWIGLNFDNHPPKWIDNTDLQYSANFRYSALTGGCTAAEFSGIWSKAACSDKNYYICQSHRDGYATLPPTTVGPSTVAADCQGGWTGFRDKCYKLFDEEKVWALANNDCMGYGGSLVTIHDKETNDLLFKTFNVAKFKKGSGVWIGLDQQDHGSGYMWADYSAPTYWNWGKNQPRDQFHSSTKPGCAFMAKSSKWSSSSCSLSRPYVCEVVRGGLFNHHSTPYAAPVTFCNDVNHTQWREFDGACYFISDSLVDGWRAAREQCLSKGADLVSIHSKRQNDFLQDLATQAYYDKFWIGYHELGSSSYRWTDLSYTDYINWNVGEPNDAFGAEKCVALYGHNGKWNDDHCTQNAGYICEEKHYPPATVQPDISGICPSGFKSEANTNRCFYVSDDKSKTTWDEAHKACKAKNPKAELASIKGPIDQDFITLLIEESNEISIWIGYNAIQFKNQWVWVDNSEVQFTNWAPRLPRSGYYRGVNENCASVQREGSKDIAVGKWGHDSCSQKKPYVCQTQREYSLLSDPDAFADQYNSGKCSALNSFWYHERCYKFYEDEKTWDEARKFCQSKNAALAMMWDTFEDARLNYESYRDDQHVKFWIDVKFNTDLGQYVWGQDYEVQRTLWEQSEPNQPQEDSCVTSHDNLWYDESCSDKKPFFCVEGNFDEFIPPTPDPSAPKCENPTNKPFGDKCYWINPKQTVSWFKANEKCKKRGMELASIHSKKEVKFLTDLLQKTRQDKKNAWIGLNMGVNGMFRWSDESPGNFLNWDRREPSTLLGLSGTENCVEMMLNKDGKWNDVDCDTELAFVCSTDRILPTVKPTVIDDKKFIDTTTKVSQGSSDIGGGKDKGDDQKPKHDDNKPKDDDNKPKDDDNKPKDDDNKPASDGDDHRDSPDVPKVVDKNKKDVDVSKTGRSTQLETTADDKASGLSGGAIAGVVIGVLALCALSVVGFIFVRSRWPLWQQESILRGNESSKVAFDNALYKQDSSNEKGAVDFGYAVA</sequence>
<dbReference type="Proteomes" id="UP001283361">
    <property type="component" value="Unassembled WGS sequence"/>
</dbReference>
<feature type="domain" description="C-type lectin" evidence="6">
    <location>
        <begin position="1269"/>
        <end position="1398"/>
    </location>
</feature>
<accession>A0AAE1B1X6</accession>
<evidence type="ECO:0008006" key="10">
    <source>
        <dbReference type="Google" id="ProtNLM"/>
    </source>
</evidence>
<feature type="domain" description="C-type lectin" evidence="6">
    <location>
        <begin position="1570"/>
        <end position="1692"/>
    </location>
</feature>
<dbReference type="PROSITE" id="PS00615">
    <property type="entry name" value="C_TYPE_LECTIN_1"/>
    <property type="match status" value="3"/>
</dbReference>
<dbReference type="Pfam" id="PF01549">
    <property type="entry name" value="ShK"/>
    <property type="match status" value="2"/>
</dbReference>
<feature type="domain" description="C-type lectin" evidence="6">
    <location>
        <begin position="611"/>
        <end position="802"/>
    </location>
</feature>
<dbReference type="InterPro" id="IPR016187">
    <property type="entry name" value="CTDL_fold"/>
</dbReference>
<feature type="compositionally biased region" description="Basic and acidic residues" evidence="3">
    <location>
        <begin position="1726"/>
        <end position="1792"/>
    </location>
</feature>
<dbReference type="PROSITE" id="PS51670">
    <property type="entry name" value="SHKT"/>
    <property type="match status" value="1"/>
</dbReference>
<dbReference type="InterPro" id="IPR001304">
    <property type="entry name" value="C-type_lectin-like"/>
</dbReference>
<feature type="transmembrane region" description="Helical" evidence="4">
    <location>
        <begin position="1814"/>
        <end position="1836"/>
    </location>
</feature>
<evidence type="ECO:0000313" key="8">
    <source>
        <dbReference type="EMBL" id="KAK3797366.1"/>
    </source>
</evidence>
<keyword evidence="9" id="KW-1185">Reference proteome</keyword>
<name>A0AAE1B1X6_9GAST</name>
<dbReference type="Gene3D" id="3.10.100.10">
    <property type="entry name" value="Mannose-Binding Protein A, subunit A"/>
    <property type="match status" value="12"/>
</dbReference>
<keyword evidence="4" id="KW-0812">Transmembrane</keyword>
<feature type="domain" description="C-type lectin" evidence="6">
    <location>
        <begin position="167"/>
        <end position="287"/>
    </location>
</feature>
<gene>
    <name evidence="8" type="ORF">RRG08_045724</name>
</gene>
<feature type="domain" description="C-type lectin" evidence="6">
    <location>
        <begin position="313"/>
        <end position="430"/>
    </location>
</feature>
<dbReference type="PROSITE" id="PS50041">
    <property type="entry name" value="C_TYPE_LECTIN_2"/>
    <property type="match status" value="11"/>
</dbReference>
<evidence type="ECO:0000313" key="9">
    <source>
        <dbReference type="Proteomes" id="UP001283361"/>
    </source>
</evidence>
<evidence type="ECO:0000256" key="4">
    <source>
        <dbReference type="SAM" id="Phobius"/>
    </source>
</evidence>
<dbReference type="Pfam" id="PF00059">
    <property type="entry name" value="Lectin_C"/>
    <property type="match status" value="11"/>
</dbReference>
<protein>
    <recommendedName>
        <fullName evidence="10">Macrophage mannose receptor 1-like</fullName>
    </recommendedName>
</protein>
<dbReference type="PANTHER" id="PTHR22803">
    <property type="entry name" value="MANNOSE, PHOSPHOLIPASE, LECTIN RECEPTOR RELATED"/>
    <property type="match status" value="1"/>
</dbReference>
<comment type="caution">
    <text evidence="2">Lacks conserved residue(s) required for the propagation of feature annotation.</text>
</comment>
<feature type="domain" description="ShKT" evidence="7">
    <location>
        <begin position="659"/>
        <end position="695"/>
    </location>
</feature>
<reference evidence="8" key="1">
    <citation type="journal article" date="2023" name="G3 (Bethesda)">
        <title>A reference genome for the long-term kleptoplast-retaining sea slug Elysia crispata morphotype clarki.</title>
        <authorList>
            <person name="Eastman K.E."/>
            <person name="Pendleton A.L."/>
            <person name="Shaikh M.A."/>
            <person name="Suttiyut T."/>
            <person name="Ogas R."/>
            <person name="Tomko P."/>
            <person name="Gavelis G."/>
            <person name="Widhalm J.R."/>
            <person name="Wisecaver J.H."/>
        </authorList>
    </citation>
    <scope>NUCLEOTIDE SEQUENCE</scope>
    <source>
        <strain evidence="8">ECLA1</strain>
    </source>
</reference>
<feature type="domain" description="C-type lectin" evidence="6">
    <location>
        <begin position="834"/>
        <end position="944"/>
    </location>
</feature>
<feature type="domain" description="C-type lectin" evidence="6">
    <location>
        <begin position="55"/>
        <end position="154"/>
    </location>
</feature>
<comment type="caution">
    <text evidence="8">The sequence shown here is derived from an EMBL/GenBank/DDBJ whole genome shotgun (WGS) entry which is preliminary data.</text>
</comment>
<keyword evidence="5" id="KW-0732">Signal</keyword>
<dbReference type="InterPro" id="IPR050111">
    <property type="entry name" value="C-type_lectin/snaclec_domain"/>
</dbReference>
<feature type="region of interest" description="Disordered" evidence="3">
    <location>
        <begin position="1715"/>
        <end position="1808"/>
    </location>
</feature>
<evidence type="ECO:0000256" key="5">
    <source>
        <dbReference type="SAM" id="SignalP"/>
    </source>
</evidence>